<dbReference type="HOGENOM" id="CLU_611097_0_0_1"/>
<dbReference type="RefSeq" id="XP_016242997.1">
    <property type="nucleotide sequence ID" value="XM_016398435.1"/>
</dbReference>
<feature type="transmembrane region" description="Helical" evidence="2">
    <location>
        <begin position="72"/>
        <end position="97"/>
    </location>
</feature>
<dbReference type="OrthoDB" id="4132474at2759"/>
<dbReference type="InterPro" id="IPR019402">
    <property type="entry name" value="CWH43_N"/>
</dbReference>
<feature type="transmembrane region" description="Helical" evidence="2">
    <location>
        <begin position="235"/>
        <end position="253"/>
    </location>
</feature>
<accession>A0A0D1Z572</accession>
<protein>
    <recommendedName>
        <fullName evidence="3">CWH43-like N-terminal domain-containing protein</fullName>
    </recommendedName>
</protein>
<dbReference type="EMBL" id="KN847046">
    <property type="protein sequence ID" value="KIW22781.1"/>
    <property type="molecule type" value="Genomic_DNA"/>
</dbReference>
<feature type="compositionally biased region" description="Low complexity" evidence="1">
    <location>
        <begin position="374"/>
        <end position="384"/>
    </location>
</feature>
<feature type="transmembrane region" description="Helical" evidence="2">
    <location>
        <begin position="134"/>
        <end position="153"/>
    </location>
</feature>
<dbReference type="AlphaFoldDB" id="A0A0D1Z572"/>
<dbReference type="Pfam" id="PF10277">
    <property type="entry name" value="Frag1"/>
    <property type="match status" value="1"/>
</dbReference>
<evidence type="ECO:0000256" key="1">
    <source>
        <dbReference type="SAM" id="MobiDB-lite"/>
    </source>
</evidence>
<reference evidence="4 5" key="1">
    <citation type="submission" date="2015-01" db="EMBL/GenBank/DDBJ databases">
        <title>The Genome Sequence of Cladophialophora immunda CBS83496.</title>
        <authorList>
            <consortium name="The Broad Institute Genomics Platform"/>
            <person name="Cuomo C."/>
            <person name="de Hoog S."/>
            <person name="Gorbushina A."/>
            <person name="Stielow B."/>
            <person name="Teixiera M."/>
            <person name="Abouelleil A."/>
            <person name="Chapman S.B."/>
            <person name="Priest M."/>
            <person name="Young S.K."/>
            <person name="Wortman J."/>
            <person name="Nusbaum C."/>
            <person name="Birren B."/>
        </authorList>
    </citation>
    <scope>NUCLEOTIDE SEQUENCE [LARGE SCALE GENOMIC DNA]</scope>
    <source>
        <strain evidence="4 5">CBS 83496</strain>
    </source>
</reference>
<feature type="domain" description="CWH43-like N-terminal" evidence="3">
    <location>
        <begin position="74"/>
        <end position="298"/>
    </location>
</feature>
<name>A0A0D1Z572_9EURO</name>
<feature type="transmembrane region" description="Helical" evidence="2">
    <location>
        <begin position="194"/>
        <end position="214"/>
    </location>
</feature>
<proteinExistence type="predicted"/>
<dbReference type="GeneID" id="27350241"/>
<keyword evidence="5" id="KW-1185">Reference proteome</keyword>
<feature type="region of interest" description="Disordered" evidence="1">
    <location>
        <begin position="374"/>
        <end position="448"/>
    </location>
</feature>
<keyword evidence="2" id="KW-1133">Transmembrane helix</keyword>
<evidence type="ECO:0000256" key="2">
    <source>
        <dbReference type="SAM" id="Phobius"/>
    </source>
</evidence>
<evidence type="ECO:0000313" key="4">
    <source>
        <dbReference type="EMBL" id="KIW22781.1"/>
    </source>
</evidence>
<feature type="compositionally biased region" description="Polar residues" evidence="1">
    <location>
        <begin position="434"/>
        <end position="448"/>
    </location>
</feature>
<keyword evidence="2" id="KW-0472">Membrane</keyword>
<evidence type="ECO:0000259" key="3">
    <source>
        <dbReference type="Pfam" id="PF10277"/>
    </source>
</evidence>
<evidence type="ECO:0000313" key="5">
    <source>
        <dbReference type="Proteomes" id="UP000054466"/>
    </source>
</evidence>
<gene>
    <name evidence="4" type="ORF">PV07_11047</name>
</gene>
<keyword evidence="2" id="KW-0812">Transmembrane</keyword>
<organism evidence="4 5">
    <name type="scientific">Cladophialophora immunda</name>
    <dbReference type="NCBI Taxonomy" id="569365"/>
    <lineage>
        <taxon>Eukaryota</taxon>
        <taxon>Fungi</taxon>
        <taxon>Dikarya</taxon>
        <taxon>Ascomycota</taxon>
        <taxon>Pezizomycotina</taxon>
        <taxon>Eurotiomycetes</taxon>
        <taxon>Chaetothyriomycetidae</taxon>
        <taxon>Chaetothyriales</taxon>
        <taxon>Herpotrichiellaceae</taxon>
        <taxon>Cladophialophora</taxon>
    </lineage>
</organism>
<dbReference type="VEuPathDB" id="FungiDB:PV07_11047"/>
<sequence length="448" mass="50384">MNSNHAFIALNSSHETLPPYRGSAALSPALDEMAKSESIGRSANTSAPYKSKPFLPPTTYKRQGFFRRHISLWRALPVALAAIFWSAQMVYFIFYFITRPAQEDGSWPRIGPSYALFPFISCVGAVREFSFESVSITVAILLWTGFGIDYIVGRQAPVAIWWRRGKLFCSSISSVFLIALSFASDDVHHKLHLIFTSFQICFMALAKTCDWNLVRAMRERTPNNRFIERVRIWKRIAVVVAMPSGIMAIIGIYSCTAKVEQGKLIFTPVCWTLVSFAAPAEWTLSWCWVIFLATVAYDNYHLDYTVRLLLNTPPPPPKRKSHGLAFWRRWSEKDPAFGVDMDDWGERQGLTNAAAPTSNERGGVSPPQIQIQRFSEGQQHQQQQQRKRGRSGSMTGSFREELDEEDIAGISHDGSVTPGWAPATMPRSVFEGSGYQQVRSSPPHTGEA</sequence>
<dbReference type="Proteomes" id="UP000054466">
    <property type="component" value="Unassembled WGS sequence"/>
</dbReference>
<feature type="transmembrane region" description="Helical" evidence="2">
    <location>
        <begin position="165"/>
        <end position="182"/>
    </location>
</feature>